<feature type="signal peptide" evidence="1">
    <location>
        <begin position="1"/>
        <end position="20"/>
    </location>
</feature>
<protein>
    <submittedName>
        <fullName evidence="2">Uncharacterized protein</fullName>
    </submittedName>
</protein>
<evidence type="ECO:0000313" key="2">
    <source>
        <dbReference type="EMBL" id="ORY39684.1"/>
    </source>
</evidence>
<name>A0A1Y2BYD7_9FUNG</name>
<dbReference type="Pfam" id="PF13306">
    <property type="entry name" value="LRR_5"/>
    <property type="match status" value="1"/>
</dbReference>
<dbReference type="Gene3D" id="3.80.10.10">
    <property type="entry name" value="Ribonuclease Inhibitor"/>
    <property type="match status" value="1"/>
</dbReference>
<proteinExistence type="predicted"/>
<keyword evidence="3" id="KW-1185">Reference proteome</keyword>
<dbReference type="Proteomes" id="UP000193920">
    <property type="component" value="Unassembled WGS sequence"/>
</dbReference>
<evidence type="ECO:0000313" key="3">
    <source>
        <dbReference type="Proteomes" id="UP000193920"/>
    </source>
</evidence>
<dbReference type="InterPro" id="IPR026906">
    <property type="entry name" value="LRR_5"/>
</dbReference>
<comment type="caution">
    <text evidence="2">The sequence shown here is derived from an EMBL/GenBank/DDBJ whole genome shotgun (WGS) entry which is preliminary data.</text>
</comment>
<sequence length="569" mass="65676">MNSIIKVFLIALMQFVLINAHAVNFEKRGEVVIDDLRYELNYNDYTATVLGFAKGKSQQFLTIPSKVAVKYDVTKIDSYAFQDDSTLFHVTIPSTVTDVGVFSFRRCKNLNTVFFTHAPKGRIIRSEAFNNDHSVLLAFTDFSGRYYGTLYEFYRSFATVEQRSKYAKEVIDNYKNHYIYHNSASNEKRTYIKFDASTNTGSVAEFPKQKAHNIYSYPKIASNTKMDIYMIDIKPKTNARYTFWNANQMKMDMSYYKNKGYTVKKEMSSTSGLQYVSSYSDQKIYWSFGKATYNDGKKDITLTPTRIYPSGSSSTFDFSFTEDEWNTVLYRTWTEVKSDNSLTTKVGQWVRCYNQYPYWRVAAVYDTHVAESSMTGSMAFWQENFSPETSDYEREVHIKGMYYRNNSNKKWVSVPSTYLSTDTGFNDKKGGFSYGANGNYFYGKAGNLIEGSQLEFEKKNAVQRLYTISQDSKPYMESLAIAKAYFTYNSDNTPTVYVHLYPYSTPIFRVVMKYRVENSDGTQTFGSVSVYDPNFKSYNIPKINGRKAKISITVYDVFDQTVSLDIGPY</sequence>
<organism evidence="2 3">
    <name type="scientific">Neocallimastix californiae</name>
    <dbReference type="NCBI Taxonomy" id="1754190"/>
    <lineage>
        <taxon>Eukaryota</taxon>
        <taxon>Fungi</taxon>
        <taxon>Fungi incertae sedis</taxon>
        <taxon>Chytridiomycota</taxon>
        <taxon>Chytridiomycota incertae sedis</taxon>
        <taxon>Neocallimastigomycetes</taxon>
        <taxon>Neocallimastigales</taxon>
        <taxon>Neocallimastigaceae</taxon>
        <taxon>Neocallimastix</taxon>
    </lineage>
</organism>
<accession>A0A1Y2BYD7</accession>
<reference evidence="2 3" key="1">
    <citation type="submission" date="2016-08" db="EMBL/GenBank/DDBJ databases">
        <title>A Parts List for Fungal Cellulosomes Revealed by Comparative Genomics.</title>
        <authorList>
            <consortium name="DOE Joint Genome Institute"/>
            <person name="Haitjema C.H."/>
            <person name="Gilmore S.P."/>
            <person name="Henske J.K."/>
            <person name="Solomon K.V."/>
            <person name="De Groot R."/>
            <person name="Kuo A."/>
            <person name="Mondo S.J."/>
            <person name="Salamov A.A."/>
            <person name="Labutti K."/>
            <person name="Zhao Z."/>
            <person name="Chiniquy J."/>
            <person name="Barry K."/>
            <person name="Brewer H.M."/>
            <person name="Purvine S.O."/>
            <person name="Wright A.T."/>
            <person name="Boxma B."/>
            <person name="Van Alen T."/>
            <person name="Hackstein J.H."/>
            <person name="Baker S.E."/>
            <person name="Grigoriev I.V."/>
            <person name="O'Malley M.A."/>
        </authorList>
    </citation>
    <scope>NUCLEOTIDE SEQUENCE [LARGE SCALE GENOMIC DNA]</scope>
    <source>
        <strain evidence="2 3">G1</strain>
    </source>
</reference>
<keyword evidence="1" id="KW-0732">Signal</keyword>
<dbReference type="AlphaFoldDB" id="A0A1Y2BYD7"/>
<dbReference type="InterPro" id="IPR032675">
    <property type="entry name" value="LRR_dom_sf"/>
</dbReference>
<dbReference type="EMBL" id="MCOG01000131">
    <property type="protein sequence ID" value="ORY39684.1"/>
    <property type="molecule type" value="Genomic_DNA"/>
</dbReference>
<feature type="chain" id="PRO_5012779223" evidence="1">
    <location>
        <begin position="21"/>
        <end position="569"/>
    </location>
</feature>
<gene>
    <name evidence="2" type="ORF">LY90DRAFT_704254</name>
</gene>
<evidence type="ECO:0000256" key="1">
    <source>
        <dbReference type="SAM" id="SignalP"/>
    </source>
</evidence>